<dbReference type="Gene3D" id="3.40.50.150">
    <property type="entry name" value="Vaccinia Virus protein VP39"/>
    <property type="match status" value="1"/>
</dbReference>
<gene>
    <name evidence="8" type="ORF">TCIL3000_11_7790</name>
</gene>
<comment type="catalytic activity">
    <reaction evidence="4">
        <text>a 5'-end (N(7)-methyl 5'-triphosphoguanosine)-ribonucleoside in snoRNA + S-adenosyl-L-methionine = a 5'-end (N(2),N(7)-dimethyl 5'-triphosphoguanosine)-ribonucleoside in snoRNA + S-adenosyl-L-homocysteine + H(+)</text>
        <dbReference type="Rhea" id="RHEA:78475"/>
        <dbReference type="Rhea" id="RHEA-COMP:19086"/>
        <dbReference type="Rhea" id="RHEA-COMP:19088"/>
        <dbReference type="ChEBI" id="CHEBI:15378"/>
        <dbReference type="ChEBI" id="CHEBI:57856"/>
        <dbReference type="ChEBI" id="CHEBI:59789"/>
        <dbReference type="ChEBI" id="CHEBI:156461"/>
        <dbReference type="ChEBI" id="CHEBI:172880"/>
    </reaction>
    <physiologicalReaction direction="left-to-right" evidence="4">
        <dbReference type="Rhea" id="RHEA:78476"/>
    </physiologicalReaction>
</comment>
<comment type="catalytic activity">
    <reaction evidence="3">
        <text>a 5'-end (N(2),N(7)-dimethyl 5'-triphosphoguanosine)-ribonucleoside in snoRNA + S-adenosyl-L-methionine = a 5'-end (N(2),N(2),N(7)-trimethyl 5'-triphosphoguanosine)-ribonucleoside in snoRNA + S-adenosyl-L-homocysteine + H(+)</text>
        <dbReference type="Rhea" id="RHEA:78507"/>
        <dbReference type="Rhea" id="RHEA-COMP:19088"/>
        <dbReference type="Rhea" id="RHEA-COMP:19090"/>
        <dbReference type="ChEBI" id="CHEBI:15378"/>
        <dbReference type="ChEBI" id="CHEBI:57856"/>
        <dbReference type="ChEBI" id="CHEBI:59789"/>
        <dbReference type="ChEBI" id="CHEBI:167623"/>
        <dbReference type="ChEBI" id="CHEBI:172880"/>
    </reaction>
    <physiologicalReaction direction="left-to-right" evidence="3">
        <dbReference type="Rhea" id="RHEA:78508"/>
    </physiologicalReaction>
</comment>
<comment type="similarity">
    <text evidence="2">Belongs to the methyltransferase superfamily. Trimethylguanosine synthase family.</text>
</comment>
<dbReference type="PANTHER" id="PTHR14741:SF32">
    <property type="entry name" value="TRIMETHYLGUANOSINE SYNTHASE"/>
    <property type="match status" value="1"/>
</dbReference>
<evidence type="ECO:0000256" key="3">
    <source>
        <dbReference type="ARBA" id="ARBA00047418"/>
    </source>
</evidence>
<sequence length="250" mass="28184">MAKLGSLFSEDLSVEKYYGQRHRLWSRFDEGIWMTERGWSEVTPEKLSQANASLHSILKKRDCVLDIFCGCGGDTIQLAQVYNKVIAVDSDPEAIKAARKNAEVYNVGDRVLFLCTDYRELKPEEIVVDAIHCSPPWGGELYTGAPSFHIDSLLGLTLGTTFAELFGFLTKFSKNISLFFPRSTLVYSLVPRGFVGDFSICRHYANEKCKGITAVWGDLVDSSSYKAPSAPQYFIKDKITHRREKRTRSS</sequence>
<organism evidence="8">
    <name type="scientific">Trypanosoma congolense (strain IL3000)</name>
    <dbReference type="NCBI Taxonomy" id="1068625"/>
    <lineage>
        <taxon>Eukaryota</taxon>
        <taxon>Discoba</taxon>
        <taxon>Euglenozoa</taxon>
        <taxon>Kinetoplastea</taxon>
        <taxon>Metakinetoplastina</taxon>
        <taxon>Trypanosomatida</taxon>
        <taxon>Trypanosomatidae</taxon>
        <taxon>Trypanosoma</taxon>
        <taxon>Nannomonas</taxon>
    </lineage>
</organism>
<dbReference type="SUPFAM" id="SSF53335">
    <property type="entry name" value="S-adenosyl-L-methionine-dependent methyltransferases"/>
    <property type="match status" value="1"/>
</dbReference>
<evidence type="ECO:0000256" key="7">
    <source>
        <dbReference type="ARBA" id="ARBA00049790"/>
    </source>
</evidence>
<dbReference type="Pfam" id="PF09445">
    <property type="entry name" value="Methyltransf_15"/>
    <property type="match status" value="1"/>
</dbReference>
<dbReference type="GO" id="GO:0005634">
    <property type="term" value="C:nucleus"/>
    <property type="evidence" value="ECO:0007669"/>
    <property type="project" value="TreeGrafter"/>
</dbReference>
<dbReference type="CDD" id="cd02440">
    <property type="entry name" value="AdoMet_MTases"/>
    <property type="match status" value="1"/>
</dbReference>
<dbReference type="EMBL" id="HE575324">
    <property type="protein sequence ID" value="CCC95340.1"/>
    <property type="molecule type" value="Genomic_DNA"/>
</dbReference>
<dbReference type="InterPro" id="IPR029063">
    <property type="entry name" value="SAM-dependent_MTases_sf"/>
</dbReference>
<dbReference type="InterPro" id="IPR019012">
    <property type="entry name" value="RNA_cap_Gua-N2-MeTrfase"/>
</dbReference>
<proteinExistence type="inferred from homology"/>
<comment type="catalytic activity">
    <reaction evidence="6">
        <text>a 5'-end (N(7)-methyl 5'-triphosphoguanosine)-ribonucleoside in snRNA + S-adenosyl-L-methionine = a 5'-end (N(2),N(7)-dimethyl 5'-triphosphoguanosine)-ribonucleoside in snRNA + S-adenosyl-L-homocysteine + H(+)</text>
        <dbReference type="Rhea" id="RHEA:78471"/>
        <dbReference type="Rhea" id="RHEA-COMP:19085"/>
        <dbReference type="Rhea" id="RHEA-COMP:19087"/>
        <dbReference type="ChEBI" id="CHEBI:15378"/>
        <dbReference type="ChEBI" id="CHEBI:57856"/>
        <dbReference type="ChEBI" id="CHEBI:59789"/>
        <dbReference type="ChEBI" id="CHEBI:156461"/>
        <dbReference type="ChEBI" id="CHEBI:172880"/>
    </reaction>
    <physiologicalReaction direction="left-to-right" evidence="6">
        <dbReference type="Rhea" id="RHEA:78472"/>
    </physiologicalReaction>
</comment>
<evidence type="ECO:0000256" key="4">
    <source>
        <dbReference type="ARBA" id="ARBA00048740"/>
    </source>
</evidence>
<evidence type="ECO:0000256" key="1">
    <source>
        <dbReference type="ARBA" id="ARBA00018517"/>
    </source>
</evidence>
<evidence type="ECO:0000313" key="8">
    <source>
        <dbReference type="EMBL" id="CCC95340.1"/>
    </source>
</evidence>
<evidence type="ECO:0000256" key="5">
    <source>
        <dbReference type="ARBA" id="ARBA00048763"/>
    </source>
</evidence>
<protein>
    <recommendedName>
        <fullName evidence="1">Trimethylguanosine synthase</fullName>
    </recommendedName>
    <alternativeName>
        <fullName evidence="7">Cap-specific guanine-N(2) methyltransferase</fullName>
    </alternativeName>
</protein>
<accession>G0V119</accession>
<evidence type="ECO:0000256" key="6">
    <source>
        <dbReference type="ARBA" id="ARBA00049075"/>
    </source>
</evidence>
<evidence type="ECO:0000256" key="2">
    <source>
        <dbReference type="ARBA" id="ARBA00025783"/>
    </source>
</evidence>
<dbReference type="GO" id="GO:0071164">
    <property type="term" value="F:RNA cap trimethylguanosine synthase activity"/>
    <property type="evidence" value="ECO:0007669"/>
    <property type="project" value="TreeGrafter"/>
</dbReference>
<comment type="catalytic activity">
    <reaction evidence="5">
        <text>a 5'-end (N(2),N(7)-dimethyl 5'-triphosphoguanosine)-ribonucleoside in snRNA + S-adenosyl-L-methionine = a 5'-end (N(2),N(2),N(7)-trimethyl 5'-triphosphoguanosine)-ribonucleoside in snRNA + S-adenosyl-L-homocysteine + H(+)</text>
        <dbReference type="Rhea" id="RHEA:78479"/>
        <dbReference type="Rhea" id="RHEA-COMP:19087"/>
        <dbReference type="Rhea" id="RHEA-COMP:19089"/>
        <dbReference type="ChEBI" id="CHEBI:15378"/>
        <dbReference type="ChEBI" id="CHEBI:57856"/>
        <dbReference type="ChEBI" id="CHEBI:59789"/>
        <dbReference type="ChEBI" id="CHEBI:167623"/>
        <dbReference type="ChEBI" id="CHEBI:172880"/>
    </reaction>
    <physiologicalReaction direction="left-to-right" evidence="5">
        <dbReference type="Rhea" id="RHEA:78480"/>
    </physiologicalReaction>
</comment>
<dbReference type="VEuPathDB" id="TriTrypDB:TcIL3000.11.7790"/>
<reference evidence="8" key="1">
    <citation type="journal article" date="2012" name="Proc. Natl. Acad. Sci. U.S.A.">
        <title>Antigenic diversity is generated by distinct evolutionary mechanisms in African trypanosome species.</title>
        <authorList>
            <person name="Jackson A.P."/>
            <person name="Berry A."/>
            <person name="Aslett M."/>
            <person name="Allison H.C."/>
            <person name="Burton P."/>
            <person name="Vavrova-Anderson J."/>
            <person name="Brown R."/>
            <person name="Browne H."/>
            <person name="Corton N."/>
            <person name="Hauser H."/>
            <person name="Gamble J."/>
            <person name="Gilderthorp R."/>
            <person name="Marcello L."/>
            <person name="McQuillan J."/>
            <person name="Otto T.D."/>
            <person name="Quail M.A."/>
            <person name="Sanders M.J."/>
            <person name="van Tonder A."/>
            <person name="Ginger M.L."/>
            <person name="Field M.C."/>
            <person name="Barry J.D."/>
            <person name="Hertz-Fowler C."/>
            <person name="Berriman M."/>
        </authorList>
    </citation>
    <scope>NUCLEOTIDE SEQUENCE</scope>
    <source>
        <strain evidence="8">IL3000</strain>
    </source>
</reference>
<dbReference type="AlphaFoldDB" id="G0V119"/>
<dbReference type="PANTHER" id="PTHR14741">
    <property type="entry name" value="S-ADENOSYLMETHIONINE-DEPENDENT METHYLTRANSFERASE RELATED"/>
    <property type="match status" value="1"/>
</dbReference>
<name>G0V119_TRYCI</name>